<evidence type="ECO:0000256" key="2">
    <source>
        <dbReference type="ARBA" id="ARBA00005267"/>
    </source>
</evidence>
<evidence type="ECO:0000256" key="4">
    <source>
        <dbReference type="ARBA" id="ARBA00022630"/>
    </source>
</evidence>
<evidence type="ECO:0000256" key="3">
    <source>
        <dbReference type="ARBA" id="ARBA00022448"/>
    </source>
</evidence>
<dbReference type="GO" id="GO:0009055">
    <property type="term" value="F:electron transfer activity"/>
    <property type="evidence" value="ECO:0007669"/>
    <property type="project" value="UniProtKB-UniRule"/>
</dbReference>
<dbReference type="Gene3D" id="3.40.50.360">
    <property type="match status" value="1"/>
</dbReference>
<evidence type="ECO:0000259" key="9">
    <source>
        <dbReference type="PROSITE" id="PS50902"/>
    </source>
</evidence>
<evidence type="ECO:0000313" key="10">
    <source>
        <dbReference type="EMBL" id="PXY02072.1"/>
    </source>
</evidence>
<evidence type="ECO:0000256" key="7">
    <source>
        <dbReference type="ARBA" id="ARBA00023231"/>
    </source>
</evidence>
<dbReference type="PROSITE" id="PS50902">
    <property type="entry name" value="FLAVODOXIN_LIKE"/>
    <property type="match status" value="1"/>
</dbReference>
<keyword evidence="6 8" id="KW-0249">Electron transport</keyword>
<dbReference type="PROSITE" id="PS00201">
    <property type="entry name" value="FLAVODOXIN"/>
    <property type="match status" value="1"/>
</dbReference>
<keyword evidence="5 8" id="KW-0288">FMN</keyword>
<dbReference type="NCBIfam" id="TIGR01752">
    <property type="entry name" value="flav_long"/>
    <property type="match status" value="1"/>
</dbReference>
<dbReference type="Pfam" id="PF00258">
    <property type="entry name" value="Flavodoxin_1"/>
    <property type="match status" value="1"/>
</dbReference>
<comment type="caution">
    <text evidence="10">The sequence shown here is derived from an EMBL/GenBank/DDBJ whole genome shotgun (WGS) entry which is preliminary data.</text>
</comment>
<evidence type="ECO:0000313" key="11">
    <source>
        <dbReference type="Proteomes" id="UP000248079"/>
    </source>
</evidence>
<comment type="cofactor">
    <cofactor evidence="1 8">
        <name>FMN</name>
        <dbReference type="ChEBI" id="CHEBI:58210"/>
    </cofactor>
</comment>
<keyword evidence="3 8" id="KW-0813">Transport</keyword>
<evidence type="ECO:0000256" key="5">
    <source>
        <dbReference type="ARBA" id="ARBA00022643"/>
    </source>
</evidence>
<dbReference type="InterPro" id="IPR001094">
    <property type="entry name" value="Flavdoxin-like"/>
</dbReference>
<evidence type="ECO:0000256" key="1">
    <source>
        <dbReference type="ARBA" id="ARBA00001917"/>
    </source>
</evidence>
<keyword evidence="7" id="KW-0535">Nitrogen fixation</keyword>
<dbReference type="RefSeq" id="WP_110359706.1">
    <property type="nucleotide sequence ID" value="NZ_QFLI01000002.1"/>
</dbReference>
<evidence type="ECO:0000256" key="6">
    <source>
        <dbReference type="ARBA" id="ARBA00022982"/>
    </source>
</evidence>
<comment type="function">
    <text evidence="8">Low-potential electron donor to a number of redox enzymes.</text>
</comment>
<reference evidence="10 11" key="1">
    <citation type="submission" date="2018-05" db="EMBL/GenBank/DDBJ databases">
        <title>Marinifilum breve JC075T sp. nov., a marine bacterium isolated from Yongle Blue Hole in the South China Sea.</title>
        <authorList>
            <person name="Fu T."/>
        </authorList>
    </citation>
    <scope>NUCLEOTIDE SEQUENCE [LARGE SCALE GENOMIC DNA]</scope>
    <source>
        <strain evidence="10 11">JC075</strain>
    </source>
</reference>
<dbReference type="InterPro" id="IPR050619">
    <property type="entry name" value="Flavodoxin"/>
</dbReference>
<protein>
    <recommendedName>
        <fullName evidence="8">Flavodoxin</fullName>
    </recommendedName>
</protein>
<dbReference type="NCBIfam" id="NF006739">
    <property type="entry name" value="PRK09267.1-5"/>
    <property type="match status" value="1"/>
</dbReference>
<dbReference type="PRINTS" id="PR00369">
    <property type="entry name" value="FLAVODOXIN"/>
</dbReference>
<dbReference type="EMBL" id="QFLI01000002">
    <property type="protein sequence ID" value="PXY02072.1"/>
    <property type="molecule type" value="Genomic_DNA"/>
</dbReference>
<dbReference type="InterPro" id="IPR001226">
    <property type="entry name" value="Flavodoxin_CS"/>
</dbReference>
<dbReference type="OrthoDB" id="9790745at2"/>
<name>A0A2V4A012_9BACT</name>
<dbReference type="InterPro" id="IPR008254">
    <property type="entry name" value="Flavodoxin/NO_synth"/>
</dbReference>
<proteinExistence type="inferred from homology"/>
<dbReference type="GO" id="GO:0010181">
    <property type="term" value="F:FMN binding"/>
    <property type="evidence" value="ECO:0007669"/>
    <property type="project" value="UniProtKB-UniRule"/>
</dbReference>
<dbReference type="InterPro" id="IPR029039">
    <property type="entry name" value="Flavoprotein-like_sf"/>
</dbReference>
<feature type="domain" description="Flavodoxin-like" evidence="9">
    <location>
        <begin position="4"/>
        <end position="161"/>
    </location>
</feature>
<keyword evidence="4 8" id="KW-0285">Flavoprotein</keyword>
<dbReference type="PANTHER" id="PTHR42809:SF1">
    <property type="entry name" value="FLAVODOXIN 1"/>
    <property type="match status" value="1"/>
</dbReference>
<dbReference type="PIRSF" id="PIRSF038996">
    <property type="entry name" value="FldA"/>
    <property type="match status" value="1"/>
</dbReference>
<keyword evidence="11" id="KW-1185">Reference proteome</keyword>
<accession>A0A2V4A012</accession>
<dbReference type="Proteomes" id="UP000248079">
    <property type="component" value="Unassembled WGS sequence"/>
</dbReference>
<dbReference type="SUPFAM" id="SSF52218">
    <property type="entry name" value="Flavoproteins"/>
    <property type="match status" value="1"/>
</dbReference>
<dbReference type="InterPro" id="IPR010086">
    <property type="entry name" value="Flavodoxin_lc"/>
</dbReference>
<organism evidence="10 11">
    <name type="scientific">Marinifilum breve</name>
    <dbReference type="NCBI Taxonomy" id="2184082"/>
    <lineage>
        <taxon>Bacteria</taxon>
        <taxon>Pseudomonadati</taxon>
        <taxon>Bacteroidota</taxon>
        <taxon>Bacteroidia</taxon>
        <taxon>Marinilabiliales</taxon>
        <taxon>Marinifilaceae</taxon>
    </lineage>
</organism>
<comment type="similarity">
    <text evidence="2 8">Belongs to the flavodoxin family.</text>
</comment>
<evidence type="ECO:0000256" key="8">
    <source>
        <dbReference type="PIRNR" id="PIRNR038996"/>
    </source>
</evidence>
<dbReference type="PANTHER" id="PTHR42809">
    <property type="entry name" value="FLAVODOXIN 2"/>
    <property type="match status" value="1"/>
</dbReference>
<dbReference type="NCBIfam" id="NF006738">
    <property type="entry name" value="PRK09267.1-4"/>
    <property type="match status" value="1"/>
</dbReference>
<gene>
    <name evidence="10" type="ORF">DF185_05355</name>
</gene>
<dbReference type="AlphaFoldDB" id="A0A2V4A012"/>
<sequence>MSNTAIIYGSTTGNTENVANQLAGLLNADLFDASTKPTEALIKYDNLILGTSTWGAGDLQDDWEDFISEIDNANLSEKVVGLFGLGDGCNNGDTFVGGMAQIYNVVKDSDCKIVGSVDIESYEFEESDAVVDGKFIGLALDEENQGDLSEERINKWVEQISKELK</sequence>